<feature type="domain" description="Hydantoinase A/oxoprolinase" evidence="1">
    <location>
        <begin position="58"/>
        <end position="302"/>
    </location>
</feature>
<comment type="caution">
    <text evidence="2">The sequence shown here is derived from an EMBL/GenBank/DDBJ whole genome shotgun (WGS) entry which is preliminary data.</text>
</comment>
<evidence type="ECO:0000313" key="3">
    <source>
        <dbReference type="Proteomes" id="UP001204445"/>
    </source>
</evidence>
<dbReference type="Gene3D" id="3.30.420.190">
    <property type="entry name" value="conserved archaeal protein q6m145"/>
    <property type="match status" value="1"/>
</dbReference>
<dbReference type="Proteomes" id="UP001204445">
    <property type="component" value="Unassembled WGS sequence"/>
</dbReference>
<keyword evidence="3" id="KW-1185">Reference proteome</keyword>
<gene>
    <name evidence="2" type="ORF">J2T55_002508</name>
</gene>
<dbReference type="InterPro" id="IPR002756">
    <property type="entry name" value="MfnF"/>
</dbReference>
<reference evidence="2" key="1">
    <citation type="submission" date="2022-08" db="EMBL/GenBank/DDBJ databases">
        <title>Genomic Encyclopedia of Type Strains, Phase III (KMG-III): the genomes of soil and plant-associated and newly described type strains.</title>
        <authorList>
            <person name="Whitman W."/>
        </authorList>
    </citation>
    <scope>NUCLEOTIDE SEQUENCE</scope>
    <source>
        <strain evidence="2">HMT 1</strain>
    </source>
</reference>
<dbReference type="Gene3D" id="3.30.420.40">
    <property type="match status" value="1"/>
</dbReference>
<sequence length="346" mass="37321">MTHHIGWDIGGAHLKMVALDDRGRVVRLQQLPAPLWQGLDTLVQAFTTALETLPADSREHAVTMTGELADCFPDRASGVCALVDAAVERLGTDIRIYSTAGLLEPAAARVQPAGVASANWHASAAWLGRYYQDALLLDIGSTTTDIIPIRAGQPASRGYTDRQRMQYDELVYSGVVRTPVMAVAQYAPVAGVDQHLAAETFAVMADVYRLLEQLPADADQHPTADGGDQSVAASARRLARMAGTDMQDCDMSVWLELADHLGQRQTDVLVRALERVAIAAGLDAQAPLVGAGCGRFLVRTIACITERPYHDALETMNDRLDQQHQTTDMLPAFALADGLCKHADVT</sequence>
<name>A0AAE3HP77_9GAMM</name>
<dbReference type="InterPro" id="IPR002821">
    <property type="entry name" value="Hydantoinase_A"/>
</dbReference>
<dbReference type="RefSeq" id="WP_259057495.1">
    <property type="nucleotide sequence ID" value="NZ_JANUCT010000023.1"/>
</dbReference>
<proteinExistence type="predicted"/>
<accession>A0AAE3HP77</accession>
<dbReference type="AlphaFoldDB" id="A0AAE3HP77"/>
<organism evidence="2 3">
    <name type="scientific">Methylohalomonas lacus</name>
    <dbReference type="NCBI Taxonomy" id="398773"/>
    <lineage>
        <taxon>Bacteria</taxon>
        <taxon>Pseudomonadati</taxon>
        <taxon>Pseudomonadota</taxon>
        <taxon>Gammaproteobacteria</taxon>
        <taxon>Methylohalomonadales</taxon>
        <taxon>Methylohalomonadaceae</taxon>
        <taxon>Methylohalomonas</taxon>
    </lineage>
</organism>
<dbReference type="InterPro" id="IPR043129">
    <property type="entry name" value="ATPase_NBD"/>
</dbReference>
<dbReference type="EMBL" id="JANUCT010000023">
    <property type="protein sequence ID" value="MCS3904472.1"/>
    <property type="molecule type" value="Genomic_DNA"/>
</dbReference>
<protein>
    <submittedName>
        <fullName evidence="2">H4MPT-linked C1 transfer pathway protein</fullName>
    </submittedName>
</protein>
<dbReference type="Pfam" id="PF01968">
    <property type="entry name" value="Hydantoinase_A"/>
    <property type="match status" value="1"/>
</dbReference>
<dbReference type="GO" id="GO:0016787">
    <property type="term" value="F:hydrolase activity"/>
    <property type="evidence" value="ECO:0007669"/>
    <property type="project" value="InterPro"/>
</dbReference>
<dbReference type="SUPFAM" id="SSF53067">
    <property type="entry name" value="Actin-like ATPase domain"/>
    <property type="match status" value="1"/>
</dbReference>
<dbReference type="NCBIfam" id="TIGR03123">
    <property type="entry name" value="one_C_unchar_1"/>
    <property type="match status" value="1"/>
</dbReference>
<evidence type="ECO:0000313" key="2">
    <source>
        <dbReference type="EMBL" id="MCS3904472.1"/>
    </source>
</evidence>
<evidence type="ECO:0000259" key="1">
    <source>
        <dbReference type="Pfam" id="PF01968"/>
    </source>
</evidence>